<protein>
    <recommendedName>
        <fullName evidence="1">FAS1 domain-containing protein</fullName>
    </recommendedName>
</protein>
<proteinExistence type="predicted"/>
<reference evidence="2" key="1">
    <citation type="submission" date="2024-03" db="EMBL/GenBank/DDBJ databases">
        <authorList>
            <consortium name="ELIXIR-Norway"/>
            <consortium name="Elixir Norway"/>
        </authorList>
    </citation>
    <scope>NUCLEOTIDE SEQUENCE</scope>
</reference>
<dbReference type="EMBL" id="OZ023708">
    <property type="protein sequence ID" value="CAK9879361.1"/>
    <property type="molecule type" value="Genomic_DNA"/>
</dbReference>
<organism evidence="2 3">
    <name type="scientific">Sphagnum jensenii</name>
    <dbReference type="NCBI Taxonomy" id="128206"/>
    <lineage>
        <taxon>Eukaryota</taxon>
        <taxon>Viridiplantae</taxon>
        <taxon>Streptophyta</taxon>
        <taxon>Embryophyta</taxon>
        <taxon>Bryophyta</taxon>
        <taxon>Sphagnophytina</taxon>
        <taxon>Sphagnopsida</taxon>
        <taxon>Sphagnales</taxon>
        <taxon>Sphagnaceae</taxon>
        <taxon>Sphagnum</taxon>
    </lineage>
</organism>
<name>A0ABP1BSW2_9BRYO</name>
<dbReference type="InterPro" id="IPR000782">
    <property type="entry name" value="FAS1_domain"/>
</dbReference>
<sequence length="225" mass="24395">MEMHPGGCIDNNFQMARKVRGCCWCIGFDKVHKFLDITVWVILLAMANSGHEFGVFGQPTLPSSYGGMTGNTLMNMTAASWPLAEGPLATFTFFAPANSALEKFPCLFLGTGSLSQTVAVSVLQYHIIPNRVYTYDQLKQLADTADFMATTAFAGQTLNVSTGTFKLNGYAKIDKPDIYQSYARQKIHGIDSMLIPPGMQIGCGPYAPIVKPVSETQSASDPACK</sequence>
<evidence type="ECO:0000259" key="1">
    <source>
        <dbReference type="PROSITE" id="PS50213"/>
    </source>
</evidence>
<dbReference type="InterPro" id="IPR036378">
    <property type="entry name" value="FAS1_dom_sf"/>
</dbReference>
<dbReference type="Gene3D" id="2.30.180.10">
    <property type="entry name" value="FAS1 domain"/>
    <property type="match status" value="1"/>
</dbReference>
<dbReference type="SMART" id="SM00554">
    <property type="entry name" value="FAS1"/>
    <property type="match status" value="1"/>
</dbReference>
<dbReference type="Proteomes" id="UP001497522">
    <property type="component" value="Chromosome 7"/>
</dbReference>
<evidence type="ECO:0000313" key="3">
    <source>
        <dbReference type="Proteomes" id="UP001497522"/>
    </source>
</evidence>
<dbReference type="PROSITE" id="PS50213">
    <property type="entry name" value="FAS1"/>
    <property type="match status" value="1"/>
</dbReference>
<gene>
    <name evidence="2" type="ORF">CSSPJE1EN2_LOCUS20925</name>
</gene>
<accession>A0ABP1BSW2</accession>
<feature type="domain" description="FAS1" evidence="1">
    <location>
        <begin position="40"/>
        <end position="194"/>
    </location>
</feature>
<evidence type="ECO:0000313" key="2">
    <source>
        <dbReference type="EMBL" id="CAK9879361.1"/>
    </source>
</evidence>
<dbReference type="SUPFAM" id="SSF82153">
    <property type="entry name" value="FAS1 domain"/>
    <property type="match status" value="1"/>
</dbReference>
<keyword evidence="3" id="KW-1185">Reference proteome</keyword>
<dbReference type="Pfam" id="PF02469">
    <property type="entry name" value="Fasciclin"/>
    <property type="match status" value="1"/>
</dbReference>